<evidence type="ECO:0000256" key="3">
    <source>
        <dbReference type="RuleBase" id="RU003707"/>
    </source>
</evidence>
<dbReference type="Proteomes" id="UP000319280">
    <property type="component" value="Unassembled WGS sequence"/>
</dbReference>
<protein>
    <submittedName>
        <fullName evidence="4">Crotonobetainyl-CoA hydratase</fullName>
        <ecNumber evidence="4">4.2.1.149</ecNumber>
    </submittedName>
</protein>
<dbReference type="FunFam" id="3.90.226.10:FF:000009">
    <property type="entry name" value="Carnitinyl-CoA dehydratase"/>
    <property type="match status" value="1"/>
</dbReference>
<dbReference type="EC" id="4.2.1.149" evidence="4"/>
<dbReference type="SUPFAM" id="SSF52096">
    <property type="entry name" value="ClpP/crotonase"/>
    <property type="match status" value="1"/>
</dbReference>
<dbReference type="InterPro" id="IPR018376">
    <property type="entry name" value="Enoyl-CoA_hyd/isom_CS"/>
</dbReference>
<dbReference type="AlphaFoldDB" id="A0A549YF50"/>
<dbReference type="PANTHER" id="PTHR11941:SF54">
    <property type="entry name" value="ENOYL-COA HYDRATASE, MITOCHONDRIAL"/>
    <property type="match status" value="1"/>
</dbReference>
<evidence type="ECO:0000313" key="5">
    <source>
        <dbReference type="Proteomes" id="UP000319280"/>
    </source>
</evidence>
<dbReference type="InterPro" id="IPR001753">
    <property type="entry name" value="Enoyl-CoA_hydra/iso"/>
</dbReference>
<name>A0A549YF50_9BACI</name>
<proteinExistence type="inferred from homology"/>
<evidence type="ECO:0000256" key="1">
    <source>
        <dbReference type="ARBA" id="ARBA00005254"/>
    </source>
</evidence>
<dbReference type="InterPro" id="IPR029045">
    <property type="entry name" value="ClpP/crotonase-like_dom_sf"/>
</dbReference>
<evidence type="ECO:0000313" key="4">
    <source>
        <dbReference type="EMBL" id="TRM10511.1"/>
    </source>
</evidence>
<comment type="caution">
    <text evidence="4">The sequence shown here is derived from an EMBL/GenBank/DDBJ whole genome shotgun (WGS) entry which is preliminary data.</text>
</comment>
<comment type="similarity">
    <text evidence="1 3">Belongs to the enoyl-CoA hydratase/isomerase family.</text>
</comment>
<dbReference type="CDD" id="cd06558">
    <property type="entry name" value="crotonase-like"/>
    <property type="match status" value="1"/>
</dbReference>
<dbReference type="PANTHER" id="PTHR11941">
    <property type="entry name" value="ENOYL-COA HYDRATASE-RELATED"/>
    <property type="match status" value="1"/>
</dbReference>
<dbReference type="Pfam" id="PF00378">
    <property type="entry name" value="ECH_1"/>
    <property type="match status" value="1"/>
</dbReference>
<organism evidence="4 5">
    <name type="scientific">Lentibacillus cibarius</name>
    <dbReference type="NCBI Taxonomy" id="2583219"/>
    <lineage>
        <taxon>Bacteria</taxon>
        <taxon>Bacillati</taxon>
        <taxon>Bacillota</taxon>
        <taxon>Bacilli</taxon>
        <taxon>Bacillales</taxon>
        <taxon>Bacillaceae</taxon>
        <taxon>Lentibacillus</taxon>
    </lineage>
</organism>
<keyword evidence="5" id="KW-1185">Reference proteome</keyword>
<accession>A0A549YF50</accession>
<gene>
    <name evidence="4" type="primary">caiD</name>
    <name evidence="4" type="ORF">FH966_01565</name>
</gene>
<dbReference type="PROSITE" id="PS00166">
    <property type="entry name" value="ENOYL_COA_HYDRATASE"/>
    <property type="match status" value="1"/>
</dbReference>
<reference evidence="4 5" key="1">
    <citation type="submission" date="2019-07" db="EMBL/GenBank/DDBJ databases">
        <title>Genomic analysis of Lentibacillus sp. NKC851-2.</title>
        <authorList>
            <person name="Oh Y.J."/>
        </authorList>
    </citation>
    <scope>NUCLEOTIDE SEQUENCE [LARGE SCALE GENOMIC DNA]</scope>
    <source>
        <strain evidence="4 5">NKC851-2</strain>
    </source>
</reference>
<keyword evidence="2 4" id="KW-0456">Lyase</keyword>
<dbReference type="EMBL" id="VJMZ01000001">
    <property type="protein sequence ID" value="TRM10511.1"/>
    <property type="molecule type" value="Genomic_DNA"/>
</dbReference>
<dbReference type="GO" id="GO:0016829">
    <property type="term" value="F:lyase activity"/>
    <property type="evidence" value="ECO:0007669"/>
    <property type="project" value="UniProtKB-KW"/>
</dbReference>
<evidence type="ECO:0000256" key="2">
    <source>
        <dbReference type="ARBA" id="ARBA00023239"/>
    </source>
</evidence>
<dbReference type="Gene3D" id="3.90.226.10">
    <property type="entry name" value="2-enoyl-CoA Hydratase, Chain A, domain 1"/>
    <property type="match status" value="1"/>
</dbReference>
<sequence length="260" mass="28137">MKSKGGGLVQDTYIKTEKHGAVYQITIDRPKANAINVDMSLELYHAFMDFHQDNAMKAAVITGSGEKFFSAGWDLKSEEPIDADYGPGGFAGLTEVYHVQKPIIAAVNGMAVGGGFELALACDIIVAADHAEFFLPEAMVGIIPDAGGVLRLPKYLPQKLAMDMMLTGRRLSAEEGLHHGLLKNVTSFDELLPEAYRIAEQLTKSAPLSIAAIKEVVQYTAHLPVEEGFALMRSGELETYQKMLQSEDAIEGSKAFSVAS</sequence>
<dbReference type="GO" id="GO:0006635">
    <property type="term" value="P:fatty acid beta-oxidation"/>
    <property type="evidence" value="ECO:0007669"/>
    <property type="project" value="TreeGrafter"/>
</dbReference>